<evidence type="ECO:0000259" key="3">
    <source>
        <dbReference type="Pfam" id="PF18962"/>
    </source>
</evidence>
<dbReference type="InterPro" id="IPR052025">
    <property type="entry name" value="Xyloglucanase_GH74"/>
</dbReference>
<feature type="signal peptide" evidence="2">
    <location>
        <begin position="1"/>
        <end position="18"/>
    </location>
</feature>
<dbReference type="PANTHER" id="PTHR43739">
    <property type="entry name" value="XYLOGLUCANASE (EUROFUNG)"/>
    <property type="match status" value="1"/>
</dbReference>
<dbReference type="SUPFAM" id="SSF110296">
    <property type="entry name" value="Oligoxyloglucan reducing end-specific cellobiohydrolase"/>
    <property type="match status" value="2"/>
</dbReference>
<gene>
    <name evidence="4" type="ORF">LX97_01036</name>
</gene>
<keyword evidence="5" id="KW-1185">Reference proteome</keyword>
<dbReference type="Gene3D" id="2.60.120.260">
    <property type="entry name" value="Galactose-binding domain-like"/>
    <property type="match status" value="1"/>
</dbReference>
<organism evidence="4 5">
    <name type="scientific">Nonlabens dokdonensis</name>
    <dbReference type="NCBI Taxonomy" id="328515"/>
    <lineage>
        <taxon>Bacteria</taxon>
        <taxon>Pseudomonadati</taxon>
        <taxon>Bacteroidota</taxon>
        <taxon>Flavobacteriia</taxon>
        <taxon>Flavobacteriales</taxon>
        <taxon>Flavobacteriaceae</taxon>
        <taxon>Nonlabens</taxon>
    </lineage>
</organism>
<sequence>MKLFTTIILLFCGLFTFAQLGTDAPWMQDLLTQKNGVEPTYQEIKEAGENYWEAHDKDVKGSGYKPFMRWVSRAEAYVKEDGTLQSPFEIQRLLESNSTKNGLIDNSNWLPVGPFTYTETGSWSPGQGRVNTLAVDPNNPNIYYMGTPSGGAWKSIDAGANWTPLTDFLSQIGTSAIAIDPNNSNIVYIGTGDDDAGDSDSIGMLKSTDGGATFNTTGLTFTRGGANISEIYIDPNNSNNLFISSNQGFYKSTNAGTSVTRTFNANVKDIKFKPGDSNIIYMSTISSFYRSVDQGNTWTEINSGLPFNQGRSVIGVTPANDNYVYLLIIDNSANLVGVYRSSNSGLSFIKRDNGVDILENTQGWYDLALEVSPTNPETIYTGCLNIWKSTSGGSSFSKINSWSNSSQASYTHADIHQIRQFGNELFVLSDGGVYRSTNQAGSFTDLTATAQIGQFYRIAVGKQSSTEVAGGLQDNGGFTRSANSWKNYYGADGMEAGIDPNNSNIRYGFTQRGGGLYFTNNGGNSRAFSISGPENGNWITPMKTDSQGTIYAGYTSLYKVVGTSFSAVSPSFGGNIDLLEIDPNDDNIIYVAVNDVLYKSTNAGASFVSVLSFPENISAIEVNSNDGSTIYVATRFSSGQVYKSTNQGASFSNITSNLPNLGKNTLAHQGLSVDEPLFVGTTVGVYRYDESSGLWEQFGNNLPNVNIRDLEINTNDNILTAGTYGRGIWQTALQRAAPNSDIRLVAIQDNAGEIACNSNSIDVIVENAGSNIINNIDLTYTVDRGTLVSQQFNVSITPQSTDIITITGLNLSLGSHTINVNVTTTNDYFTANNRAVKEFLINSTGVVNDTYQFENRAFLTSIEGSSSSEWERGNASGTILGSNLAGSSKVYATNLNGVYGNDTTSYLYTGCYDLSFINNPVVSFDMAFDIETNWDLLYMQYSTDGGSNWSILGSATDPNWYNSNRFPNNSNCFNCVGAQWTGTGVGNTLTNYSLPLNFLNNPSEVLFRFVLRTDQSVTDEGAVIDNFIVTGILSNDSISLEDSVSIYPNPSTGIFNIQWNNSISFDYNVYDVSGKIISSKTQNSGTLHQVDLTGVSQGIYFIQINSTEGTLTKKLLIK</sequence>
<dbReference type="InterPro" id="IPR026444">
    <property type="entry name" value="Secre_tail"/>
</dbReference>
<proteinExistence type="predicted"/>
<dbReference type="Gene3D" id="2.130.10.10">
    <property type="entry name" value="YVTN repeat-like/Quinoprotein amine dehydrogenase"/>
    <property type="match status" value="5"/>
</dbReference>
<evidence type="ECO:0000256" key="2">
    <source>
        <dbReference type="SAM" id="SignalP"/>
    </source>
</evidence>
<dbReference type="NCBIfam" id="TIGR04183">
    <property type="entry name" value="Por_Secre_tail"/>
    <property type="match status" value="1"/>
</dbReference>
<feature type="domain" description="Secretion system C-terminal sorting" evidence="3">
    <location>
        <begin position="1046"/>
        <end position="1117"/>
    </location>
</feature>
<evidence type="ECO:0000256" key="1">
    <source>
        <dbReference type="ARBA" id="ARBA00022729"/>
    </source>
</evidence>
<dbReference type="Proteomes" id="UP000248584">
    <property type="component" value="Unassembled WGS sequence"/>
</dbReference>
<dbReference type="InterPro" id="IPR015943">
    <property type="entry name" value="WD40/YVTN_repeat-like_dom_sf"/>
</dbReference>
<accession>A0ABX5Q223</accession>
<feature type="chain" id="PRO_5047151859" evidence="2">
    <location>
        <begin position="19"/>
        <end position="1118"/>
    </location>
</feature>
<evidence type="ECO:0000313" key="5">
    <source>
        <dbReference type="Proteomes" id="UP000248584"/>
    </source>
</evidence>
<dbReference type="PANTHER" id="PTHR43739:SF5">
    <property type="entry name" value="EXO-ALPHA-SIALIDASE"/>
    <property type="match status" value="1"/>
</dbReference>
<keyword evidence="1 2" id="KW-0732">Signal</keyword>
<dbReference type="Pfam" id="PF18962">
    <property type="entry name" value="Por_Secre_tail"/>
    <property type="match status" value="1"/>
</dbReference>
<comment type="caution">
    <text evidence="4">The sequence shown here is derived from an EMBL/GenBank/DDBJ whole genome shotgun (WGS) entry which is preliminary data.</text>
</comment>
<dbReference type="RefSeq" id="WP_015361869.1">
    <property type="nucleotide sequence ID" value="NZ_QKZR01000001.1"/>
</dbReference>
<dbReference type="EMBL" id="QKZR01000001">
    <property type="protein sequence ID" value="PZX44030.1"/>
    <property type="molecule type" value="Genomic_DNA"/>
</dbReference>
<protein>
    <submittedName>
        <fullName evidence="4">Secreted protein (Por secretion system target)</fullName>
    </submittedName>
</protein>
<evidence type="ECO:0000313" key="4">
    <source>
        <dbReference type="EMBL" id="PZX44030.1"/>
    </source>
</evidence>
<reference evidence="4 5" key="1">
    <citation type="submission" date="2018-06" db="EMBL/GenBank/DDBJ databases">
        <title>Genomic Encyclopedia of Archaeal and Bacterial Type Strains, Phase II (KMG-II): from individual species to whole genera.</title>
        <authorList>
            <person name="Goeker M."/>
        </authorList>
    </citation>
    <scope>NUCLEOTIDE SEQUENCE [LARGE SCALE GENOMIC DNA]</scope>
    <source>
        <strain evidence="4 5">DSM 17205</strain>
    </source>
</reference>
<name>A0ABX5Q223_9FLAO</name>